<accession>A0A1H7R559</accession>
<name>A0A1H7R559_9ACTN</name>
<reference evidence="7 8" key="1">
    <citation type="submission" date="2016-10" db="EMBL/GenBank/DDBJ databases">
        <authorList>
            <person name="de Groot N.N."/>
        </authorList>
    </citation>
    <scope>NUCLEOTIDE SEQUENCE [LARGE SCALE GENOMIC DNA]</scope>
    <source>
        <strain evidence="7 8">DSM 43357</strain>
    </source>
</reference>
<protein>
    <submittedName>
        <fullName evidence="7">Branched-chain amino acid transport system substrate-binding protein</fullName>
    </submittedName>
</protein>
<dbReference type="InterPro" id="IPR028082">
    <property type="entry name" value="Peripla_BP_I"/>
</dbReference>
<evidence type="ECO:0000256" key="3">
    <source>
        <dbReference type="ARBA" id="ARBA00022729"/>
    </source>
</evidence>
<evidence type="ECO:0000256" key="1">
    <source>
        <dbReference type="ARBA" id="ARBA00010062"/>
    </source>
</evidence>
<dbReference type="Proteomes" id="UP000198953">
    <property type="component" value="Unassembled WGS sequence"/>
</dbReference>
<evidence type="ECO:0000313" key="7">
    <source>
        <dbReference type="EMBL" id="SEL55259.1"/>
    </source>
</evidence>
<evidence type="ECO:0000313" key="8">
    <source>
        <dbReference type="Proteomes" id="UP000198953"/>
    </source>
</evidence>
<dbReference type="PANTHER" id="PTHR47151:SF2">
    <property type="entry name" value="AMINO ACID BINDING PROTEIN"/>
    <property type="match status" value="1"/>
</dbReference>
<dbReference type="RefSeq" id="WP_055504684.1">
    <property type="nucleotide sequence ID" value="NZ_BBZG01000002.1"/>
</dbReference>
<dbReference type="Pfam" id="PF13458">
    <property type="entry name" value="Peripla_BP_6"/>
    <property type="match status" value="1"/>
</dbReference>
<dbReference type="OrthoDB" id="7337537at2"/>
<feature type="signal peptide" evidence="5">
    <location>
        <begin position="1"/>
        <end position="20"/>
    </location>
</feature>
<evidence type="ECO:0000256" key="5">
    <source>
        <dbReference type="SAM" id="SignalP"/>
    </source>
</evidence>
<dbReference type="CDD" id="cd06342">
    <property type="entry name" value="PBP1_ABC_LIVBP-like"/>
    <property type="match status" value="1"/>
</dbReference>
<gene>
    <name evidence="7" type="ORF">SAMN05660976_02797</name>
</gene>
<keyword evidence="2" id="KW-0813">Transport</keyword>
<dbReference type="InterPro" id="IPR028081">
    <property type="entry name" value="Leu-bd"/>
</dbReference>
<dbReference type="SUPFAM" id="SSF53822">
    <property type="entry name" value="Periplasmic binding protein-like I"/>
    <property type="match status" value="1"/>
</dbReference>
<dbReference type="STRING" id="46177.SAMN05660976_02797"/>
<dbReference type="InterPro" id="IPR000709">
    <property type="entry name" value="Leu_Ile_Val-bd"/>
</dbReference>
<sequence>MRAIPLKSIAALAAISLLTAGCGQGLLGGASDSDKQAGPIVLGMLIPQSGSEAAIGPYMSNAAQLAIDEINAKGGVLGRKLELKTADDACDAQSASAGANKLVTEGVAVSVGGYCSGATLPTLPIFGKAGIPMIIPAANSQELVDQKLKHVFLINGTGSQQAAAAQKWIAKQGGTRAVLMHDNTSYSKDIALRTKELLGAQAVAVEAVTPKESDYSANVTNVLSHKPDFVYWTGYFQEGGLIIRQLRQAGYKGSIMVGDGSVSPKLAEIAGASTAEGVYATMTQTPDTIQGASGWIDAYKKKFGSEPGPYSNQSYDAVRLAAEAITKAGGTDGAKVISALEAMDGFQMFSGPLKFTPEHTLASGGFQILVVKDGAFALQDPLT</sequence>
<feature type="domain" description="Leucine-binding protein" evidence="6">
    <location>
        <begin position="39"/>
        <end position="374"/>
    </location>
</feature>
<dbReference type="Gene3D" id="3.40.50.2300">
    <property type="match status" value="2"/>
</dbReference>
<comment type="similarity">
    <text evidence="1">Belongs to the leucine-binding protein family.</text>
</comment>
<evidence type="ECO:0000256" key="2">
    <source>
        <dbReference type="ARBA" id="ARBA00022448"/>
    </source>
</evidence>
<evidence type="ECO:0000256" key="4">
    <source>
        <dbReference type="ARBA" id="ARBA00022970"/>
    </source>
</evidence>
<feature type="chain" id="PRO_5039076782" evidence="5">
    <location>
        <begin position="21"/>
        <end position="383"/>
    </location>
</feature>
<keyword evidence="4" id="KW-0029">Amino-acid transport</keyword>
<dbReference type="PROSITE" id="PS51257">
    <property type="entry name" value="PROKAR_LIPOPROTEIN"/>
    <property type="match status" value="1"/>
</dbReference>
<evidence type="ECO:0000259" key="6">
    <source>
        <dbReference type="Pfam" id="PF13458"/>
    </source>
</evidence>
<proteinExistence type="inferred from homology"/>
<dbReference type="AlphaFoldDB" id="A0A1H7R559"/>
<organism evidence="7 8">
    <name type="scientific">Nonomuraea pusilla</name>
    <dbReference type="NCBI Taxonomy" id="46177"/>
    <lineage>
        <taxon>Bacteria</taxon>
        <taxon>Bacillati</taxon>
        <taxon>Actinomycetota</taxon>
        <taxon>Actinomycetes</taxon>
        <taxon>Streptosporangiales</taxon>
        <taxon>Streptosporangiaceae</taxon>
        <taxon>Nonomuraea</taxon>
    </lineage>
</organism>
<dbReference type="PRINTS" id="PR00337">
    <property type="entry name" value="LEUILEVALBP"/>
</dbReference>
<dbReference type="GO" id="GO:0006865">
    <property type="term" value="P:amino acid transport"/>
    <property type="evidence" value="ECO:0007669"/>
    <property type="project" value="UniProtKB-KW"/>
</dbReference>
<keyword evidence="3 5" id="KW-0732">Signal</keyword>
<dbReference type="PANTHER" id="PTHR47151">
    <property type="entry name" value="LEU/ILE/VAL-BINDING ABC TRANSPORTER SUBUNIT"/>
    <property type="match status" value="1"/>
</dbReference>
<dbReference type="EMBL" id="FOBF01000005">
    <property type="protein sequence ID" value="SEL55259.1"/>
    <property type="molecule type" value="Genomic_DNA"/>
</dbReference>
<keyword evidence="8" id="KW-1185">Reference proteome</keyword>